<proteinExistence type="predicted"/>
<accession>A0A381RY03</accession>
<name>A0A381RY03_9ZZZZ</name>
<feature type="region of interest" description="Disordered" evidence="1">
    <location>
        <begin position="58"/>
        <end position="79"/>
    </location>
</feature>
<dbReference type="AlphaFoldDB" id="A0A381RY03"/>
<dbReference type="EMBL" id="UINC01002379">
    <property type="protein sequence ID" value="SUZ96074.1"/>
    <property type="molecule type" value="Genomic_DNA"/>
</dbReference>
<sequence>MARPTHDVTYVALDDFIKDSMERVTSAWDDFQKQHKENPYLTGDLKIGGVQVAKHRELEERYLSDDSPGKYDRSTGREP</sequence>
<reference evidence="2" key="1">
    <citation type="submission" date="2018-05" db="EMBL/GenBank/DDBJ databases">
        <authorList>
            <person name="Lanie J.A."/>
            <person name="Ng W.-L."/>
            <person name="Kazmierczak K.M."/>
            <person name="Andrzejewski T.M."/>
            <person name="Davidsen T.M."/>
            <person name="Wayne K.J."/>
            <person name="Tettelin H."/>
            <person name="Glass J.I."/>
            <person name="Rusch D."/>
            <person name="Podicherti R."/>
            <person name="Tsui H.-C.T."/>
            <person name="Winkler M.E."/>
        </authorList>
    </citation>
    <scope>NUCLEOTIDE SEQUENCE</scope>
</reference>
<evidence type="ECO:0000256" key="1">
    <source>
        <dbReference type="SAM" id="MobiDB-lite"/>
    </source>
</evidence>
<evidence type="ECO:0000313" key="2">
    <source>
        <dbReference type="EMBL" id="SUZ96074.1"/>
    </source>
</evidence>
<protein>
    <submittedName>
        <fullName evidence="2">Uncharacterized protein</fullName>
    </submittedName>
</protein>
<organism evidence="2">
    <name type="scientific">marine metagenome</name>
    <dbReference type="NCBI Taxonomy" id="408172"/>
    <lineage>
        <taxon>unclassified sequences</taxon>
        <taxon>metagenomes</taxon>
        <taxon>ecological metagenomes</taxon>
    </lineage>
</organism>
<gene>
    <name evidence="2" type="ORF">METZ01_LOCUS48928</name>
</gene>